<proteinExistence type="predicted"/>
<reference evidence="1 2" key="1">
    <citation type="submission" date="2023-10" db="EMBL/GenBank/DDBJ databases">
        <title>Paenibacillus strain PFR10 Genome sequencing and assembly.</title>
        <authorList>
            <person name="Kim I."/>
        </authorList>
    </citation>
    <scope>NUCLEOTIDE SEQUENCE [LARGE SCALE GENOMIC DNA]</scope>
    <source>
        <strain evidence="1 2">PFR10</strain>
    </source>
</reference>
<evidence type="ECO:0000313" key="2">
    <source>
        <dbReference type="Proteomes" id="UP001260980"/>
    </source>
</evidence>
<accession>A0ABU3RHK5</accession>
<evidence type="ECO:0000313" key="1">
    <source>
        <dbReference type="EMBL" id="MDU0203770.1"/>
    </source>
</evidence>
<gene>
    <name evidence="1" type="ORF">RQP52_22060</name>
</gene>
<protein>
    <submittedName>
        <fullName evidence="1">Nucleotidyltransferase family protein</fullName>
    </submittedName>
</protein>
<comment type="caution">
    <text evidence="1">The sequence shown here is derived from an EMBL/GenBank/DDBJ whole genome shotgun (WGS) entry which is preliminary data.</text>
</comment>
<keyword evidence="2" id="KW-1185">Reference proteome</keyword>
<dbReference type="InterPro" id="IPR039498">
    <property type="entry name" value="NTP_transf_5"/>
</dbReference>
<dbReference type="RefSeq" id="WP_315953855.1">
    <property type="nucleotide sequence ID" value="NZ_JAWCUD010000008.1"/>
</dbReference>
<sequence>MIIPLIQALYDPRASFPQDVTFYEKALEDIAYFGVASQVYFLIQQQGRGSQVPLFFQERLKQDYDETLYLNLFIKNQTDRLLKKFEELAISVIPLKGVYFAEKYFGHLGARGTTDIDVLVQKHDLERAIQCVKSLGYTIEQDCTTSHFHWSLSKPLPYCSVPLTVELHWDFLIEKTSNLNMDEFWGEALPMAYFQYVKELSVYHSFYMICLHGWSHYMNSPKYFIDIIQILHARRDQIDFNRLLEDAATHKTLRRMIRTLLIVYRYFPHLSAIKELPLPLPLQSKINFEGAYRGSKSRNIKQFVSKVYDKFFNFDSLGHSWAALVQFVCNLGKMMFSSEMKKF</sequence>
<dbReference type="EMBL" id="JAWCUD010000008">
    <property type="protein sequence ID" value="MDU0203770.1"/>
    <property type="molecule type" value="Genomic_DNA"/>
</dbReference>
<dbReference type="Pfam" id="PF14907">
    <property type="entry name" value="NTP_transf_5"/>
    <property type="match status" value="1"/>
</dbReference>
<dbReference type="Proteomes" id="UP001260980">
    <property type="component" value="Unassembled WGS sequence"/>
</dbReference>
<name>A0ABU3RHK5_9BACL</name>
<organism evidence="1 2">
    <name type="scientific">Paenibacillus violae</name>
    <dbReference type="NCBI Taxonomy" id="3077234"/>
    <lineage>
        <taxon>Bacteria</taxon>
        <taxon>Bacillati</taxon>
        <taxon>Bacillota</taxon>
        <taxon>Bacilli</taxon>
        <taxon>Bacillales</taxon>
        <taxon>Paenibacillaceae</taxon>
        <taxon>Paenibacillus</taxon>
    </lineage>
</organism>